<evidence type="ECO:0000256" key="4">
    <source>
        <dbReference type="ARBA" id="ARBA00022927"/>
    </source>
</evidence>
<dbReference type="Proteomes" id="UP001497512">
    <property type="component" value="Chromosome 6"/>
</dbReference>
<dbReference type="InterPro" id="IPR027059">
    <property type="entry name" value="Coatomer_dsu"/>
</dbReference>
<keyword evidence="3 5" id="KW-0963">Cytoplasm</keyword>
<accession>A0ABP0URQ1</accession>
<protein>
    <recommendedName>
        <fullName evidence="5">Coatomer subunit delta</fullName>
    </recommendedName>
</protein>
<evidence type="ECO:0000313" key="8">
    <source>
        <dbReference type="Proteomes" id="UP001497512"/>
    </source>
</evidence>
<evidence type="ECO:0000313" key="7">
    <source>
        <dbReference type="EMBL" id="CAK9228531.1"/>
    </source>
</evidence>
<keyword evidence="2 5" id="KW-0813">Transport</keyword>
<dbReference type="PANTHER" id="PTHR10121">
    <property type="entry name" value="COATOMER SUBUNIT DELTA"/>
    <property type="match status" value="1"/>
</dbReference>
<evidence type="ECO:0000256" key="6">
    <source>
        <dbReference type="RuleBase" id="RU366052"/>
    </source>
</evidence>
<comment type="subcellular location">
    <subcellularLocation>
        <location evidence="5 6">Cytoplasm</location>
    </subcellularLocation>
    <subcellularLocation>
        <location evidence="5 6">Cytoplasmic vesicle</location>
        <location evidence="5 6">COPI-coated vesicle membrane</location>
        <topology evidence="5 6">Peripheral membrane protein</topology>
        <orientation evidence="5 6">Cytoplasmic side</orientation>
    </subcellularLocation>
    <subcellularLocation>
        <location evidence="5 6">Golgi apparatus membrane</location>
        <topology evidence="5 6">Peripheral membrane protein</topology>
        <orientation evidence="5 6">Cytoplasmic side</orientation>
    </subcellularLocation>
</comment>
<gene>
    <name evidence="7" type="ORF">CSSPTR1EN2_LOCUS19171</name>
</gene>
<sequence>MDTEYVPALDEEGLWKMIVELIVAFDGVLSLGHKENVVLGQMKQYVEMECPEERLHKLFLERKINDMKHLMKRKASEIDNNRVSCSTSSPS</sequence>
<organism evidence="7 8">
    <name type="scientific">Sphagnum troendelagicum</name>
    <dbReference type="NCBI Taxonomy" id="128251"/>
    <lineage>
        <taxon>Eukaryota</taxon>
        <taxon>Viridiplantae</taxon>
        <taxon>Streptophyta</taxon>
        <taxon>Embryophyta</taxon>
        <taxon>Bryophyta</taxon>
        <taxon>Sphagnophytina</taxon>
        <taxon>Sphagnopsida</taxon>
        <taxon>Sphagnales</taxon>
        <taxon>Sphagnaceae</taxon>
        <taxon>Sphagnum</taxon>
    </lineage>
</organism>
<name>A0ABP0URQ1_9BRYO</name>
<evidence type="ECO:0000256" key="1">
    <source>
        <dbReference type="ARBA" id="ARBA00010516"/>
    </source>
</evidence>
<evidence type="ECO:0000256" key="5">
    <source>
        <dbReference type="RuleBase" id="RU364018"/>
    </source>
</evidence>
<evidence type="ECO:0000256" key="2">
    <source>
        <dbReference type="ARBA" id="ARBA00022448"/>
    </source>
</evidence>
<keyword evidence="5" id="KW-0968">Cytoplasmic vesicle</keyword>
<keyword evidence="8" id="KW-1185">Reference proteome</keyword>
<keyword evidence="5" id="KW-0333">Golgi apparatus</keyword>
<comment type="function">
    <text evidence="5">The coatomer is a cytosolic protein complex that binds to dilysine motifs and reversibly associates with Golgi non-clathrin-coated vesicles, which further mediate biosynthetic protein transport from the ER, via the Golgi up to the trans Golgi network. Coatomer complex is required for budding from Golgi membranes, and is essential for the retrograde Golgi-to-ER transport of dilysine-tagged proteins.</text>
</comment>
<dbReference type="EMBL" id="OZ019898">
    <property type="protein sequence ID" value="CAK9228531.1"/>
    <property type="molecule type" value="Genomic_DNA"/>
</dbReference>
<comment type="similarity">
    <text evidence="1 5">Belongs to the adaptor complexes medium subunit family. Delta-COP subfamily.</text>
</comment>
<dbReference type="PANTHER" id="PTHR10121:SF0">
    <property type="entry name" value="COATOMER SUBUNIT DELTA"/>
    <property type="match status" value="1"/>
</dbReference>
<comment type="subunit">
    <text evidence="5">Oligomeric complex that consists of at least the alpha, beta, beta', gamma, delta, epsilon and zeta subunits.</text>
</comment>
<keyword evidence="5" id="KW-0472">Membrane</keyword>
<reference evidence="7" key="1">
    <citation type="submission" date="2024-02" db="EMBL/GenBank/DDBJ databases">
        <authorList>
            <consortium name="ELIXIR-Norway"/>
            <consortium name="Elixir Norway"/>
        </authorList>
    </citation>
    <scope>NUCLEOTIDE SEQUENCE</scope>
</reference>
<keyword evidence="4 5" id="KW-0653">Protein transport</keyword>
<keyword evidence="5" id="KW-0931">ER-Golgi transport</keyword>
<evidence type="ECO:0000256" key="3">
    <source>
        <dbReference type="ARBA" id="ARBA00022490"/>
    </source>
</evidence>
<proteinExistence type="inferred from homology"/>